<evidence type="ECO:0000259" key="1">
    <source>
        <dbReference type="Pfam" id="PF13614"/>
    </source>
</evidence>
<evidence type="ECO:0000313" key="2">
    <source>
        <dbReference type="EMBL" id="MPM17261.1"/>
    </source>
</evidence>
<dbReference type="Gene3D" id="3.40.50.300">
    <property type="entry name" value="P-loop containing nucleotide triphosphate hydrolases"/>
    <property type="match status" value="1"/>
</dbReference>
<reference evidence="2" key="1">
    <citation type="submission" date="2019-08" db="EMBL/GenBank/DDBJ databases">
        <authorList>
            <person name="Kucharzyk K."/>
            <person name="Murdoch R.W."/>
            <person name="Higgins S."/>
            <person name="Loffler F."/>
        </authorList>
    </citation>
    <scope>NUCLEOTIDE SEQUENCE</scope>
</reference>
<dbReference type="PANTHER" id="PTHR13696">
    <property type="entry name" value="P-LOOP CONTAINING NUCLEOSIDE TRIPHOSPHATE HYDROLASE"/>
    <property type="match status" value="1"/>
</dbReference>
<comment type="caution">
    <text evidence="2">The sequence shown here is derived from an EMBL/GenBank/DDBJ whole genome shotgun (WGS) entry which is preliminary data.</text>
</comment>
<organism evidence="2">
    <name type="scientific">bioreactor metagenome</name>
    <dbReference type="NCBI Taxonomy" id="1076179"/>
    <lineage>
        <taxon>unclassified sequences</taxon>
        <taxon>metagenomes</taxon>
        <taxon>ecological metagenomes</taxon>
    </lineage>
</organism>
<sequence>MGIYAIWGPPQSGKTTLAVNLAYAVSRGDKSVCLISPESYSELSAFLGVKIPKEQSLYAALRGSAGIRQTVFKADELLFLLAAPVTTDAFDDDYSDQQVKSLLELAQVTFDTVIVDCPAEPNNLFAAWSLNRSEKVFLTLGGHPSSVLWHGASQKALHSVSKKNVYVGSEVVSDFDYGAMYKLLNCTPAVRIPYIREAPVQQNNGRLLIGIPGKKGRAYRRALDQLSEVMNP</sequence>
<accession>A0A644XN81</accession>
<proteinExistence type="predicted"/>
<name>A0A644XN81_9ZZZZ</name>
<dbReference type="AlphaFoldDB" id="A0A644XN81"/>
<dbReference type="PANTHER" id="PTHR13696:SF99">
    <property type="entry name" value="COBYRINIC ACID AC-DIAMIDE SYNTHASE"/>
    <property type="match status" value="1"/>
</dbReference>
<dbReference type="InterPro" id="IPR050678">
    <property type="entry name" value="DNA_Partitioning_ATPase"/>
</dbReference>
<feature type="domain" description="AAA" evidence="1">
    <location>
        <begin position="12"/>
        <end position="140"/>
    </location>
</feature>
<dbReference type="Pfam" id="PF13614">
    <property type="entry name" value="AAA_31"/>
    <property type="match status" value="1"/>
</dbReference>
<gene>
    <name evidence="2" type="ORF">SDC9_63649</name>
</gene>
<dbReference type="SUPFAM" id="SSF52540">
    <property type="entry name" value="P-loop containing nucleoside triphosphate hydrolases"/>
    <property type="match status" value="1"/>
</dbReference>
<protein>
    <recommendedName>
        <fullName evidence="1">AAA domain-containing protein</fullName>
    </recommendedName>
</protein>
<dbReference type="InterPro" id="IPR025669">
    <property type="entry name" value="AAA_dom"/>
</dbReference>
<dbReference type="InterPro" id="IPR027417">
    <property type="entry name" value="P-loop_NTPase"/>
</dbReference>
<dbReference type="EMBL" id="VSSQ01002765">
    <property type="protein sequence ID" value="MPM17261.1"/>
    <property type="molecule type" value="Genomic_DNA"/>
</dbReference>